<dbReference type="KEGG" id="bkw:BkAM31D_17465"/>
<keyword evidence="3" id="KW-1185">Reference proteome</keyword>
<dbReference type="AlphaFoldDB" id="A0A1X9ML47"/>
<protein>
    <submittedName>
        <fullName evidence="2">Uncharacterized protein</fullName>
    </submittedName>
</protein>
<evidence type="ECO:0000313" key="2">
    <source>
        <dbReference type="EMBL" id="ARK31482.1"/>
    </source>
</evidence>
<evidence type="ECO:0000256" key="1">
    <source>
        <dbReference type="SAM" id="MobiDB-lite"/>
    </source>
</evidence>
<dbReference type="Proteomes" id="UP000193006">
    <property type="component" value="Chromosome"/>
</dbReference>
<gene>
    <name evidence="2" type="ORF">BkAM31D_17465</name>
</gene>
<name>A0A1X9ML47_9BACI</name>
<proteinExistence type="predicted"/>
<dbReference type="RefSeq" id="WP_066152820.1">
    <property type="nucleotide sequence ID" value="NZ_CP020814.1"/>
</dbReference>
<reference evidence="2 3" key="1">
    <citation type="submission" date="2017-04" db="EMBL/GenBank/DDBJ databases">
        <title>Bacillus krulwichiae AM31D Genome sequencing and assembly.</title>
        <authorList>
            <person name="Krulwich T.A."/>
            <person name="Anastor L."/>
            <person name="Ehrlich R."/>
            <person name="Ehrlich G.D."/>
            <person name="Janto B."/>
        </authorList>
    </citation>
    <scope>NUCLEOTIDE SEQUENCE [LARGE SCALE GENOMIC DNA]</scope>
    <source>
        <strain evidence="2 3">AM31D</strain>
    </source>
</reference>
<accession>A0A1X9ML47</accession>
<dbReference type="EMBL" id="CP020814">
    <property type="protein sequence ID" value="ARK31482.1"/>
    <property type="molecule type" value="Genomic_DNA"/>
</dbReference>
<evidence type="ECO:0000313" key="3">
    <source>
        <dbReference type="Proteomes" id="UP000193006"/>
    </source>
</evidence>
<feature type="compositionally biased region" description="Low complexity" evidence="1">
    <location>
        <begin position="24"/>
        <end position="43"/>
    </location>
</feature>
<feature type="region of interest" description="Disordered" evidence="1">
    <location>
        <begin position="1"/>
        <end position="48"/>
    </location>
</feature>
<sequence>MRRNDPPYHHNPYRYQPPPIYPAQQSQYMQQQQNIQQQQNAEQPPRRAIDPQAKITPNQIAVITALLTNALRVQSILIDKDKTIQVLLEGSLQVQKQSELDKLVDQVRDVPVGDFISSLLKDK</sequence>
<dbReference type="STRING" id="199441.BkAM31D_17465"/>
<organism evidence="2 3">
    <name type="scientific">Halalkalibacter krulwichiae</name>
    <dbReference type="NCBI Taxonomy" id="199441"/>
    <lineage>
        <taxon>Bacteria</taxon>
        <taxon>Bacillati</taxon>
        <taxon>Bacillota</taxon>
        <taxon>Bacilli</taxon>
        <taxon>Bacillales</taxon>
        <taxon>Bacillaceae</taxon>
        <taxon>Halalkalibacter</taxon>
    </lineage>
</organism>